<evidence type="ECO:0008006" key="3">
    <source>
        <dbReference type="Google" id="ProtNLM"/>
    </source>
</evidence>
<gene>
    <name evidence="1" type="ORF">DSM104635_01785</name>
</gene>
<dbReference type="AlphaFoldDB" id="A0A6I6MIR0"/>
<proteinExistence type="predicted"/>
<evidence type="ECO:0000313" key="1">
    <source>
        <dbReference type="EMBL" id="QGZ94950.1"/>
    </source>
</evidence>
<dbReference type="RefSeq" id="WP_158765847.1">
    <property type="nucleotide sequence ID" value="NZ_CP047045.1"/>
</dbReference>
<accession>A0A6I6MIR0</accession>
<keyword evidence="2" id="KW-1185">Reference proteome</keyword>
<reference evidence="2" key="1">
    <citation type="submission" date="2019-12" db="EMBL/GenBank/DDBJ databases">
        <title>Complete genome of Terracaulis silvestris 0127_4.</title>
        <authorList>
            <person name="Vieira S."/>
            <person name="Riedel T."/>
            <person name="Sproer C."/>
            <person name="Pascual J."/>
            <person name="Boedeker C."/>
            <person name="Overmann J."/>
        </authorList>
    </citation>
    <scope>NUCLEOTIDE SEQUENCE [LARGE SCALE GENOMIC DNA]</scope>
    <source>
        <strain evidence="2">0127_4</strain>
    </source>
</reference>
<organism evidence="1 2">
    <name type="scientific">Terricaulis silvestris</name>
    <dbReference type="NCBI Taxonomy" id="2686094"/>
    <lineage>
        <taxon>Bacteria</taxon>
        <taxon>Pseudomonadati</taxon>
        <taxon>Pseudomonadota</taxon>
        <taxon>Alphaproteobacteria</taxon>
        <taxon>Caulobacterales</taxon>
        <taxon>Caulobacteraceae</taxon>
        <taxon>Terricaulis</taxon>
    </lineage>
</organism>
<dbReference type="Proteomes" id="UP000431269">
    <property type="component" value="Chromosome"/>
</dbReference>
<name>A0A6I6MIR0_9CAUL</name>
<protein>
    <recommendedName>
        <fullName evidence="3">CopG family transcriptional regulator</fullName>
    </recommendedName>
</protein>
<dbReference type="KEGG" id="tsv:DSM104635_01785"/>
<evidence type="ECO:0000313" key="2">
    <source>
        <dbReference type="Proteomes" id="UP000431269"/>
    </source>
</evidence>
<sequence>MSLVPMKTYLEPDLAQSVSRMAASQSRSESAIIADFIRARVASGSDEAIKAENATNKRQLNRIEARLDKLIWEQTQFKAALLLFVHVWLKHNPPLDADLEESATLSAEARFARFIDALANELAATGGGDDLGQRLSEIALNHAGQDAEMAP</sequence>
<dbReference type="EMBL" id="CP047045">
    <property type="protein sequence ID" value="QGZ94950.1"/>
    <property type="molecule type" value="Genomic_DNA"/>
</dbReference>